<dbReference type="PROSITE" id="PS51536">
    <property type="entry name" value="TFG"/>
    <property type="match status" value="1"/>
</dbReference>
<dbReference type="PANTHER" id="PTHR13586:SF0">
    <property type="entry name" value="TRAILER HITCH, ISOFORM H"/>
    <property type="match status" value="1"/>
</dbReference>
<evidence type="ECO:0000259" key="4">
    <source>
        <dbReference type="PROSITE" id="PS51512"/>
    </source>
</evidence>
<evidence type="ECO:0000256" key="2">
    <source>
        <dbReference type="PROSITE-ProRule" id="PRU00869"/>
    </source>
</evidence>
<sequence>MSQYFGKTISLISVTDNRYVGLLDNIDSDKGTVTLTNVRCFGTEGRKNWGPEEIYPSPTVYKTVQFNGNDVKDLSILEVGLDEVQPVLRPQNIGAPPPQQQQVKQQEIPQQQQQQPQPEMPQAPVNPPKENLPAAVADYGVYAPTEGNNNVGVSSEAAAEAVHQVERENTNRHNRPQHNNNRRQKQDPSRKIEIPKDDFDFTSNNAKFAKEAPESHVMDEIEEVEKANGEEHPDGFYNKKSSFFDSISTSAETNTNMRWQEEKALNMDTFGESSARPRFNNRRGNFRGRGRGRGRGGNRGGNRGNYNNSYNRNNRSDNFQSNFSTTNQVEF</sequence>
<dbReference type="PROSITE" id="PS51513">
    <property type="entry name" value="FFD"/>
    <property type="match status" value="1"/>
</dbReference>
<dbReference type="SMART" id="SM01199">
    <property type="entry name" value="FDF"/>
    <property type="match status" value="1"/>
</dbReference>
<feature type="region of interest" description="Disordered" evidence="3">
    <location>
        <begin position="269"/>
        <end position="331"/>
    </location>
</feature>
<feature type="compositionally biased region" description="Basic and acidic residues" evidence="3">
    <location>
        <begin position="184"/>
        <end position="199"/>
    </location>
</feature>
<dbReference type="Pfam" id="PF12701">
    <property type="entry name" value="LSM14"/>
    <property type="match status" value="1"/>
</dbReference>
<dbReference type="InterPro" id="IPR019050">
    <property type="entry name" value="FDF_dom"/>
</dbReference>
<feature type="compositionally biased region" description="Low complexity" evidence="3">
    <location>
        <begin position="100"/>
        <end position="117"/>
    </location>
</feature>
<dbReference type="SUPFAM" id="SSF50182">
    <property type="entry name" value="Sm-like ribonucleoproteins"/>
    <property type="match status" value="1"/>
</dbReference>
<feature type="short sequence motif" description="FFD box" evidence="1">
    <location>
        <begin position="235"/>
        <end position="251"/>
    </location>
</feature>
<proteinExistence type="predicted"/>
<feature type="compositionally biased region" description="Polar residues" evidence="3">
    <location>
        <begin position="317"/>
        <end position="331"/>
    </location>
</feature>
<dbReference type="InterPro" id="IPR025762">
    <property type="entry name" value="DFDF"/>
</dbReference>
<feature type="domain" description="TFG box profile" evidence="6">
    <location>
        <begin position="254"/>
        <end position="274"/>
    </location>
</feature>
<dbReference type="Proteomes" id="UP000750334">
    <property type="component" value="Unassembled WGS sequence"/>
</dbReference>
<dbReference type="GO" id="GO:0034063">
    <property type="term" value="P:stress granule assembly"/>
    <property type="evidence" value="ECO:0007669"/>
    <property type="project" value="TreeGrafter"/>
</dbReference>
<dbReference type="PROSITE" id="PS52002">
    <property type="entry name" value="SM"/>
    <property type="match status" value="1"/>
</dbReference>
<dbReference type="InterPro" id="IPR025609">
    <property type="entry name" value="Lsm14-like_N"/>
</dbReference>
<evidence type="ECO:0000313" key="8">
    <source>
        <dbReference type="EMBL" id="KAG0656388.1"/>
    </source>
</evidence>
<dbReference type="GO" id="GO:0033962">
    <property type="term" value="P:P-body assembly"/>
    <property type="evidence" value="ECO:0007669"/>
    <property type="project" value="TreeGrafter"/>
</dbReference>
<gene>
    <name evidence="8" type="ORF">C6P45_002730</name>
</gene>
<evidence type="ECO:0000256" key="3">
    <source>
        <dbReference type="SAM" id="MobiDB-lite"/>
    </source>
</evidence>
<evidence type="ECO:0000313" key="9">
    <source>
        <dbReference type="Proteomes" id="UP000750334"/>
    </source>
</evidence>
<evidence type="ECO:0000259" key="5">
    <source>
        <dbReference type="PROSITE" id="PS51513"/>
    </source>
</evidence>
<dbReference type="Gene3D" id="2.30.30.100">
    <property type="match status" value="1"/>
</dbReference>
<dbReference type="OrthoDB" id="21539at2759"/>
<feature type="domain" description="FFD box profile" evidence="5">
    <location>
        <begin position="235"/>
        <end position="251"/>
    </location>
</feature>
<feature type="compositionally biased region" description="Basic residues" evidence="3">
    <location>
        <begin position="279"/>
        <end position="296"/>
    </location>
</feature>
<feature type="domain" description="Sm" evidence="7">
    <location>
        <begin position="1"/>
        <end position="80"/>
    </location>
</feature>
<dbReference type="InterPro" id="IPR025768">
    <property type="entry name" value="TFG_box"/>
</dbReference>
<comment type="caution">
    <text evidence="8">The sequence shown here is derived from an EMBL/GenBank/DDBJ whole genome shotgun (WGS) entry which is preliminary data.</text>
</comment>
<reference evidence="8 9" key="1">
    <citation type="submission" date="2020-11" db="EMBL/GenBank/DDBJ databases">
        <title>Kefir isolates.</title>
        <authorList>
            <person name="Marcisauskas S."/>
            <person name="Kim Y."/>
            <person name="Blasche S."/>
        </authorList>
    </citation>
    <scope>NUCLEOTIDE SEQUENCE [LARGE SCALE GENOMIC DNA]</scope>
    <source>
        <strain evidence="8 9">OG2</strain>
    </source>
</reference>
<evidence type="ECO:0008006" key="10">
    <source>
        <dbReference type="Google" id="ProtNLM"/>
    </source>
</evidence>
<dbReference type="EMBL" id="PUHR01000262">
    <property type="protein sequence ID" value="KAG0656388.1"/>
    <property type="molecule type" value="Genomic_DNA"/>
</dbReference>
<dbReference type="SMART" id="SM01271">
    <property type="entry name" value="LSM14"/>
    <property type="match status" value="1"/>
</dbReference>
<protein>
    <recommendedName>
        <fullName evidence="10">DFDF domain-containing protein</fullName>
    </recommendedName>
</protein>
<name>A0A9P7B3J8_MAUEX</name>
<feature type="domain" description="DFDF" evidence="4">
    <location>
        <begin position="187"/>
        <end position="223"/>
    </location>
</feature>
<dbReference type="GO" id="GO:0000932">
    <property type="term" value="C:P-body"/>
    <property type="evidence" value="ECO:0007669"/>
    <property type="project" value="TreeGrafter"/>
</dbReference>
<feature type="region of interest" description="Disordered" evidence="3">
    <location>
        <begin position="89"/>
        <end position="132"/>
    </location>
</feature>
<evidence type="ECO:0000259" key="6">
    <source>
        <dbReference type="PROSITE" id="PS51536"/>
    </source>
</evidence>
<evidence type="ECO:0000256" key="1">
    <source>
        <dbReference type="PROSITE-ProRule" id="PRU00846"/>
    </source>
</evidence>
<dbReference type="InterPro" id="IPR010920">
    <property type="entry name" value="LSM_dom_sf"/>
</dbReference>
<feature type="compositionally biased region" description="Pro residues" evidence="3">
    <location>
        <begin position="118"/>
        <end position="127"/>
    </location>
</feature>
<dbReference type="PROSITE" id="PS51512">
    <property type="entry name" value="DFDF"/>
    <property type="match status" value="1"/>
</dbReference>
<feature type="compositionally biased region" description="Low complexity" evidence="3">
    <location>
        <begin position="304"/>
        <end position="313"/>
    </location>
</feature>
<dbReference type="InterPro" id="IPR047575">
    <property type="entry name" value="Sm"/>
</dbReference>
<dbReference type="AlphaFoldDB" id="A0A9P7B3J8"/>
<feature type="short sequence motif" description="TFG box" evidence="2">
    <location>
        <begin position="254"/>
        <end position="274"/>
    </location>
</feature>
<dbReference type="InterPro" id="IPR025761">
    <property type="entry name" value="FFD_box"/>
</dbReference>
<feature type="region of interest" description="Disordered" evidence="3">
    <location>
        <begin position="156"/>
        <end position="201"/>
    </location>
</feature>
<evidence type="ECO:0000259" key="7">
    <source>
        <dbReference type="PROSITE" id="PS52002"/>
    </source>
</evidence>
<dbReference type="CDD" id="cd01736">
    <property type="entry name" value="LSm14_N"/>
    <property type="match status" value="1"/>
</dbReference>
<accession>A0A9P7B3J8</accession>
<dbReference type="PANTHER" id="PTHR13586">
    <property type="entry name" value="SCD6 PROTEIN-RELATED"/>
    <property type="match status" value="1"/>
</dbReference>
<organism evidence="8 9">
    <name type="scientific">Maudiozyma exigua</name>
    <name type="common">Yeast</name>
    <name type="synonym">Kazachstania exigua</name>
    <dbReference type="NCBI Taxonomy" id="34358"/>
    <lineage>
        <taxon>Eukaryota</taxon>
        <taxon>Fungi</taxon>
        <taxon>Dikarya</taxon>
        <taxon>Ascomycota</taxon>
        <taxon>Saccharomycotina</taxon>
        <taxon>Saccharomycetes</taxon>
        <taxon>Saccharomycetales</taxon>
        <taxon>Saccharomycetaceae</taxon>
        <taxon>Maudiozyma</taxon>
    </lineage>
</organism>
<feature type="compositionally biased region" description="Basic residues" evidence="3">
    <location>
        <begin position="172"/>
        <end position="183"/>
    </location>
</feature>
<keyword evidence="9" id="KW-1185">Reference proteome</keyword>
<dbReference type="GO" id="GO:0003729">
    <property type="term" value="F:mRNA binding"/>
    <property type="evidence" value="ECO:0007669"/>
    <property type="project" value="TreeGrafter"/>
</dbReference>